<comment type="similarity">
    <text evidence="8">Belongs to the RNA polymerase beta' chain family. RpoC2 subfamily.</text>
</comment>
<dbReference type="Gene3D" id="1.10.1790.20">
    <property type="match status" value="1"/>
</dbReference>
<feature type="domain" description="RNA polymerase Rpb1" evidence="10">
    <location>
        <begin position="241"/>
        <end position="729"/>
    </location>
</feature>
<dbReference type="InterPro" id="IPR012756">
    <property type="entry name" value="DNA-dir_RpoC2_beta_pp"/>
</dbReference>
<evidence type="ECO:0000256" key="8">
    <source>
        <dbReference type="HAMAP-Rule" id="MF_01324"/>
    </source>
</evidence>
<dbReference type="PANTHER" id="PTHR19376:SF68">
    <property type="entry name" value="DNA-DIRECTED RNA POLYMERASE SUBUNIT BETA"/>
    <property type="match status" value="1"/>
</dbReference>
<sequence length="3169" mass="369108">MQKLIFLIKKNKLLSNKTNKLNYIKKRKLLSTNVLSVYSLFGIYDCSHKIKQKETSKNQKKKFFIKSTNTSIDNFNIFWNCAFDKGRLKSFVLWFLNTYGEYKTIELLEQLKNLGFGYATKAGVSLGIDDLKIPSQKFDLINQAESKIFKGIEKYKKGQITGVERLQQLIDVWNQTSEFLKQEVIRNFETTDLFNPVYMMAFSGARGNISQVRQLVGMRGLMSDPQGNIIDFPIQSNFREGLTLTEYIISTYGARKGIVDTALRTATAGYLTRRLVDVAQHVMISQFDCGTTRGIFLFDMKEGVKTIYSFQNRLIGRVLANDIEDYRLRRNEDDANSKIDFRSTLSLRSACAGAKASPKHTNSKIDDNKQSTVTFKKAYRNQEISSALAASIAKITKKAFVRSPLTCETRKLVCQLCYGWSLSSSKLVSLGEAVGVIAAQSIGEPGTQLTMRTFHTGGVFSGGLTNQIIAPYDGYVEYLDTIPGTCIRTPQGDISFLTKAQGSFFIKEKDFLLQENVNKLLKSEFYTIPAYAILFARNKQQVFKKQIVAQFSSIAQQQAQRGNAEQTVFAELEGEISFSQIDLLEQQNEKLFEDIVLKAIDWSKIWILSGKIYYDPLGLNSFGINGDFFNRNTTFQKIYWHNLNSCFLDIPLKKQKNKNLIFKGIKRFSLTRNRDFFYKKRIINSTFNSSLLLESSIQNLHNRTNKKYKKLQQKENILNINIDNFNLNREKAIFFNKIPKNFYIKGFKNKLVLFLNQKFLYYFYINFKKDNSVNPNNKKTTRSSLLRMRVGFAFAPRAAKEEEHKQSLLAPSNAERGKRAKAKKLSYFFLMNTPFDIIKFLNKKTSLNNEVQQNFEIFSKSKINFSKFYNNKNARFFKIDDSLQLKKIKLFGLRKHSFTERKSKDLRVNKVYSLLRVGASSFASSAKPTREQRSEEPSVQPSFGAKEQKQKMNQFQFEKIIKNNFLRNLKNMSYSKINSYNKNIKENSFYDLKLVGIENIHNIKKIEDDLKKSIIEKQKKKKIAKKIFLYNKKQKTTNMVPLTVLLKNKPNSLYFYPFRTFIQFFLFKKINRIHFLSYYMKKTLKSSVTKKKKKLKSLLYDLNTTKQKNVKKLMNPFILKNSIPNFLKKKTIKKRIFSTLPELEDSLYKIYNFKKVKKTDIKNYSILSFRIFDHCLHSRSKDKAFTSVKPLLLCLAPRAKEQANSKIGEKNKIHKKRINLQQNSSATRSLFGLHSFTQLLRSATSANCQLAQAKLLRKQKPKIDENNANLSTSLKLKMQKLRQSESAKEVKKQSAEKKATRSFACVSALPSLREQRKSASKAFAQAKETKNINSRKLNGFYKRKPILTLPINKISFKKFGYIFSINNLRKHSFCASESKNYSNFCLPPQFAKKKVHKSYASRVGTPNEAEPREEASSLKSKIKSDLILSYFPLTNSYNAPISSSTINDPGKNFQKLSLGNTLNFSPFSNIAFRWFPSDSQTISNGIYIWSRNFLINERTIGKDIKTYNKIYRENPDFYINNYYFVQKKRWIHLNGLFKKYNKKEIFNCNKYTNKLSQNMKNKNFLYINDYSSCFAPRCIAFAPSLRERAQAKLLRKQKSKINDVQTEVKEQSTKHEEHSAVNKRMKASLEFRIFDSKKKILYEKYGKKSSNLKFRYDLTLNQKLKIFVTKKYLKKLFCFNQSTFKEIEDVLKIKTPFFNYITKFSKFSVYKQDFYYIPQENSKFNILNIKEHKFGTQLSPKFYLSNRQGFKKFLYSEVSGLTRIYTQTPNKKSTRSFACVSALPSLREQRKSASKAFARTEQAKETKLKNENFGEILINEDRVFGSQNKLEDLTSVHFDNAKQTESYNALRSALPKHKYSFCASESKKSQKKIDKKKQEKEFLISCLYNNNLKNNFLISKKFDKKTIYPQNNKKHKNFISSIKIKKASYNMNLNIRNKMSSNIFKKILKKQKNQKIEKNQNIKNIKCSNFYKYYDFNKILSNKKIEEKPFIAQLKNQLDFFSCIPFILHKKSFKDSNLLNDKIKLVNNSNSAQIGNVQTEAKQSKQKQKKASCTSIASFGAQAKVKMKYKPFISTSQVERIKKPGWVYFLIDSYNSLLRFAKERKHSFCTSKSQNFINKNEFISLNSQSKGDFSVLNNNFLKSNEKLKIKNFLSFKFLHQTFVNEGKKVIHDICFEQNKIYIENVTLLPHSSFFGIQDCLCLSPATSTIGEAARSKRRKLKNNKINISKLYTNNNCRFFDGFVSTMLFNKKNENISISFAEYSSAKSTHSSIRAHKSIQKNKHEIKTNNLALLLRPIQHKILPNPQIFKQEISNNQKNSYNNYSILFYKDYHSNLLNLQNCHKKSLSKFPSVDFQIRQVSQNRKLNSFFDNQRITSSLIHSKYRTIKERSYNKKEIIIKKKLKNNIKAKILNKMKNNKSFITLYNKTSIKLKKQSYDKKVSFYMKKYSMYNKPYYFSNIFYSAYKIHSFSLELKNTTSYNLDFGFNIPTIILKPSYSNIIKKQNLHFLKRNYSISKLANFVCKQKKETNLSQMFYYLMKKNVLRKLWISKTVPNFAVDTYYNWFDRNKISSINLNSFAAFFHQSKISRVGKAKEDNLQVRFVKQTHIFSESYNRNVFRLAKQTSKANLNSFFALFYLYPFPFIEWSLTRKDDYLANSLLSSNKKIQNIKNCLFPNSYYKNFFTNNIKFQNFKNSILNYKQSGIVNQHTMNMQSFSFAFPCIKNSFLLYKAYNKILANQVYATTNLLSPFEGELLTQNNNNKWWNQSAETDLTHKKLDIKHYIFLTKKDMFSISLDLNSNAKMTKYIQQNKKMDINEYLRFFSTLYSNYNNLFTKNIKQQTQKKLFDKLKTSTLNTLNVHLNTYLSIHKKKKYNILNFVTKYQNKIYKLKGLSIGKVSDNKVSNLYLGKFLLRGDNISFDQKIDQTGQIIHLSSKKITLRYAQPFLISPKGILHVQQGDYVYRNAPVITLPFETLTTGDIVQGIPKVEQYLEARTTQNGRFFLYSLPVLQKAIFERYRTKLPLEQAVAQSFLKIQQIIVDGVQRVYRSQGVSIAEKHLEVIVKQMTSKVQIIHGGQTGFFPGELVDLEIVESVNKFLMVKIRYEPIVLGITRASLEVESFLSAASFQQTTKILAKASLSKKKDYLKGLKENLLVGNLIPAGTGFMNSYQL</sequence>
<dbReference type="InterPro" id="IPR045867">
    <property type="entry name" value="DNA-dir_RpoC_beta_prime"/>
</dbReference>
<dbReference type="Gene3D" id="1.10.274.100">
    <property type="entry name" value="RNA polymerase Rpb1, domain 3"/>
    <property type="match status" value="1"/>
</dbReference>
<evidence type="ECO:0000256" key="4">
    <source>
        <dbReference type="ARBA" id="ARBA00022695"/>
    </source>
</evidence>
<feature type="domain" description="RNA polymerase Rpb1" evidence="11">
    <location>
        <begin position="160"/>
        <end position="238"/>
    </location>
</feature>
<geneLocation type="chloroplast" evidence="12"/>
<keyword evidence="2 12" id="KW-0934">Plastid</keyword>
<dbReference type="GO" id="GO:0009507">
    <property type="term" value="C:chloroplast"/>
    <property type="evidence" value="ECO:0007669"/>
    <property type="project" value="UniProtKB-SubCell"/>
</dbReference>
<dbReference type="GO" id="GO:0000428">
    <property type="term" value="C:DNA-directed RNA polymerase complex"/>
    <property type="evidence" value="ECO:0007669"/>
    <property type="project" value="UniProtKB-KW"/>
</dbReference>
<dbReference type="EMBL" id="MF276982">
    <property type="protein sequence ID" value="AWI68596.1"/>
    <property type="molecule type" value="Genomic_DNA"/>
</dbReference>
<keyword evidence="4 8" id="KW-0548">Nucleotidyltransferase</keyword>
<evidence type="ECO:0000256" key="7">
    <source>
        <dbReference type="ARBA" id="ARBA00023163"/>
    </source>
</evidence>
<dbReference type="RefSeq" id="YP_009492044.1">
    <property type="nucleotide sequence ID" value="NC_037920.1"/>
</dbReference>
<evidence type="ECO:0000259" key="10">
    <source>
        <dbReference type="Pfam" id="PF04998"/>
    </source>
</evidence>
<dbReference type="GO" id="GO:0008270">
    <property type="term" value="F:zinc ion binding"/>
    <property type="evidence" value="ECO:0007669"/>
    <property type="project" value="UniProtKB-UniRule"/>
</dbReference>
<comment type="subcellular location">
    <subcellularLocation>
        <location evidence="8">Plastid</location>
        <location evidence="8">Chloroplast</location>
    </subcellularLocation>
</comment>
<dbReference type="InterPro" id="IPR042102">
    <property type="entry name" value="RNA_pol_Rpb1_3_sf"/>
</dbReference>
<evidence type="ECO:0000256" key="6">
    <source>
        <dbReference type="ARBA" id="ARBA00022833"/>
    </source>
</evidence>
<evidence type="ECO:0000256" key="5">
    <source>
        <dbReference type="ARBA" id="ARBA00022723"/>
    </source>
</evidence>
<evidence type="ECO:0000259" key="11">
    <source>
        <dbReference type="Pfam" id="PF05000"/>
    </source>
</evidence>
<feature type="region of interest" description="Disordered" evidence="9">
    <location>
        <begin position="925"/>
        <end position="948"/>
    </location>
</feature>
<evidence type="ECO:0000256" key="9">
    <source>
        <dbReference type="SAM" id="MobiDB-lite"/>
    </source>
</evidence>
<dbReference type="HAMAP" id="MF_01324">
    <property type="entry name" value="RNApol_bact_RpoC2"/>
    <property type="match status" value="1"/>
</dbReference>
<gene>
    <name evidence="8 12" type="primary">rpoC2</name>
</gene>
<accession>A0A2U8GIW6</accession>
<dbReference type="PANTHER" id="PTHR19376">
    <property type="entry name" value="DNA-DIRECTED RNA POLYMERASE"/>
    <property type="match status" value="1"/>
</dbReference>
<evidence type="ECO:0000256" key="3">
    <source>
        <dbReference type="ARBA" id="ARBA00022679"/>
    </source>
</evidence>
<keyword evidence="5 8" id="KW-0479">Metal-binding</keyword>
<evidence type="ECO:0000256" key="2">
    <source>
        <dbReference type="ARBA" id="ARBA00022640"/>
    </source>
</evidence>
<comment type="subunit">
    <text evidence="8">In plastids the minimal PEP RNA polymerase catalytic core is composed of four subunits: alpha, beta, beta', and beta''. When a (nuclear-encoded) sigma factor is associated with the core the holoenzyme is formed, which can initiate transcription.</text>
</comment>
<dbReference type="CDD" id="cd02655">
    <property type="entry name" value="RNAP_beta'_C"/>
    <property type="match status" value="1"/>
</dbReference>
<comment type="cofactor">
    <cofactor evidence="8">
        <name>Zn(2+)</name>
        <dbReference type="ChEBI" id="CHEBI:29105"/>
    </cofactor>
    <text evidence="8">Binds 1 Zn(2+) ion per subunit.</text>
</comment>
<keyword evidence="6 8" id="KW-0862">Zinc</keyword>
<comment type="function">
    <text evidence="8">DNA-dependent RNA polymerase catalyzes the transcription of DNA into RNA using the four ribonucleoside triphosphates as substrates.</text>
</comment>
<dbReference type="EC" id="2.7.7.6" evidence="8"/>
<dbReference type="InterPro" id="IPR038120">
    <property type="entry name" value="Rpb1_funnel_sf"/>
</dbReference>
<proteinExistence type="inferred from homology"/>
<keyword evidence="3 8" id="KW-0808">Transferase</keyword>
<feature type="domain" description="RNA polymerase Rpb1" evidence="10">
    <location>
        <begin position="3032"/>
        <end position="3078"/>
    </location>
</feature>
<feature type="binding site" evidence="8">
    <location>
        <position position="417"/>
    </location>
    <ligand>
        <name>Zn(2+)</name>
        <dbReference type="ChEBI" id="CHEBI:29105"/>
    </ligand>
</feature>
<feature type="binding site" evidence="8">
    <location>
        <position position="407"/>
    </location>
    <ligand>
        <name>Zn(2+)</name>
        <dbReference type="ChEBI" id="CHEBI:29105"/>
    </ligand>
</feature>
<dbReference type="InterPro" id="IPR007081">
    <property type="entry name" value="RNA_pol_Rpb1_5"/>
</dbReference>
<reference evidence="12" key="1">
    <citation type="journal article" date="2018" name="Am. J. Bot.">
        <title>Organellar phylogenomics inform systematics in the green algal family Hydrodictyaceae (Chlorophyceae) and provide clues to the complex evolutionary history of plastid genomes in the green algal tree of life.</title>
        <authorList>
            <person name="McManus H.A."/>
            <person name="Fucikova K."/>
            <person name="Lewis P.O."/>
            <person name="Lewis L.A."/>
            <person name="Karol K.G."/>
        </authorList>
    </citation>
    <scope>NUCLEOTIDE SEQUENCE</scope>
</reference>
<dbReference type="GO" id="GO:0003899">
    <property type="term" value="F:DNA-directed RNA polymerase activity"/>
    <property type="evidence" value="ECO:0007669"/>
    <property type="project" value="UniProtKB-UniRule"/>
</dbReference>
<dbReference type="SUPFAM" id="SSF64484">
    <property type="entry name" value="beta and beta-prime subunits of DNA dependent RNA-polymerase"/>
    <property type="match status" value="3"/>
</dbReference>
<comment type="catalytic activity">
    <reaction evidence="8">
        <text>RNA(n) + a ribonucleoside 5'-triphosphate = RNA(n+1) + diphosphate</text>
        <dbReference type="Rhea" id="RHEA:21248"/>
        <dbReference type="Rhea" id="RHEA-COMP:14527"/>
        <dbReference type="Rhea" id="RHEA-COMP:17342"/>
        <dbReference type="ChEBI" id="CHEBI:33019"/>
        <dbReference type="ChEBI" id="CHEBI:61557"/>
        <dbReference type="ChEBI" id="CHEBI:140395"/>
        <dbReference type="EC" id="2.7.7.6"/>
    </reaction>
</comment>
<evidence type="ECO:0000313" key="12">
    <source>
        <dbReference type="EMBL" id="AWI68596.1"/>
    </source>
</evidence>
<dbReference type="InterPro" id="IPR007083">
    <property type="entry name" value="RNA_pol_Rpb1_4"/>
</dbReference>
<dbReference type="Gene3D" id="1.10.132.30">
    <property type="match status" value="1"/>
</dbReference>
<feature type="binding site" evidence="8">
    <location>
        <position position="414"/>
    </location>
    <ligand>
        <name>Zn(2+)</name>
        <dbReference type="ChEBI" id="CHEBI:29105"/>
    </ligand>
</feature>
<keyword evidence="12" id="KW-0150">Chloroplast</keyword>
<organism evidence="12">
    <name type="scientific">Pseudopediastrum boryanum</name>
    <name type="common">Green alga</name>
    <name type="synonym">Pediastrum boryanum</name>
    <dbReference type="NCBI Taxonomy" id="55410"/>
    <lineage>
        <taxon>Eukaryota</taxon>
        <taxon>Viridiplantae</taxon>
        <taxon>Chlorophyta</taxon>
        <taxon>core chlorophytes</taxon>
        <taxon>Chlorophyceae</taxon>
        <taxon>CS clade</taxon>
        <taxon>Sphaeropleales</taxon>
        <taxon>Hydrodictyaceae</taxon>
        <taxon>Pseudopediastrum</taxon>
    </lineage>
</organism>
<evidence type="ECO:0000256" key="1">
    <source>
        <dbReference type="ARBA" id="ARBA00022478"/>
    </source>
</evidence>
<dbReference type="GeneID" id="36951734"/>
<dbReference type="Pfam" id="PF05000">
    <property type="entry name" value="RNA_pol_Rpb1_4"/>
    <property type="match status" value="1"/>
</dbReference>
<dbReference type="Gene3D" id="1.10.150.390">
    <property type="match status" value="1"/>
</dbReference>
<dbReference type="GO" id="GO:0003677">
    <property type="term" value="F:DNA binding"/>
    <property type="evidence" value="ECO:0007669"/>
    <property type="project" value="UniProtKB-UniRule"/>
</dbReference>
<protein>
    <recommendedName>
        <fullName evidence="8">DNA-directed RNA polymerase subunit beta''</fullName>
        <ecNumber evidence="8">2.7.7.6</ecNumber>
    </recommendedName>
    <alternativeName>
        <fullName evidence="8">PEP</fullName>
    </alternativeName>
    <alternativeName>
        <fullName evidence="8">Plastid-encoded RNA polymerase subunit beta''</fullName>
        <shortName evidence="8">RNA polymerase subunit beta''</shortName>
    </alternativeName>
</protein>
<feature type="binding site" evidence="8">
    <location>
        <position position="289"/>
    </location>
    <ligand>
        <name>Zn(2+)</name>
        <dbReference type="ChEBI" id="CHEBI:29105"/>
    </ligand>
</feature>
<dbReference type="Pfam" id="PF04998">
    <property type="entry name" value="RNA_pol_Rpb1_5"/>
    <property type="match status" value="2"/>
</dbReference>
<keyword evidence="7 8" id="KW-0804">Transcription</keyword>
<dbReference type="GO" id="GO:0006351">
    <property type="term" value="P:DNA-templated transcription"/>
    <property type="evidence" value="ECO:0007669"/>
    <property type="project" value="UniProtKB-UniRule"/>
</dbReference>
<keyword evidence="1 8" id="KW-0240">DNA-directed RNA polymerase</keyword>
<name>A0A2U8GIW6_PSEBY</name>